<dbReference type="Proteomes" id="UP001549749">
    <property type="component" value="Unassembled WGS sequence"/>
</dbReference>
<sequence length="267" mass="30402">MKKVLLVTDGESFSEGAFEFSRKMNEQIPILLSGVFLPQLEFIHNMDDTSAFVPVTTFNTSSKQSIEIFKQQCIRYNIEFNIHNKLSGYALPELSKETRFADLMILGSEKFHGAMNLYGPYEYLNEALHHSECPAIVVPEKFTFPESVVLTYDGSASAAYAIRSFTYLFPQLCSRRALLVYSSEKNETEIPEADNILELVAHHFPNLVIQKLDVNPKKYFSTWLADINRPILVTGAYGRSAFSRSIKKSFISDIIQEHQLPIFIAHK</sequence>
<accession>A0ABV2T2C5</accession>
<evidence type="ECO:0000313" key="2">
    <source>
        <dbReference type="Proteomes" id="UP001549749"/>
    </source>
</evidence>
<proteinExistence type="predicted"/>
<protein>
    <recommendedName>
        <fullName evidence="3">Nucleotide-binding universal stress UspA family protein</fullName>
    </recommendedName>
</protein>
<gene>
    <name evidence="1" type="ORF">ABR189_05180</name>
</gene>
<name>A0ABV2T2C5_9BACT</name>
<dbReference type="Gene3D" id="3.40.50.12370">
    <property type="match status" value="1"/>
</dbReference>
<dbReference type="RefSeq" id="WP_354659386.1">
    <property type="nucleotide sequence ID" value="NZ_JBEXAC010000001.1"/>
</dbReference>
<comment type="caution">
    <text evidence="1">The sequence shown here is derived from an EMBL/GenBank/DDBJ whole genome shotgun (WGS) entry which is preliminary data.</text>
</comment>
<organism evidence="1 2">
    <name type="scientific">Chitinophaga defluvii</name>
    <dbReference type="NCBI Taxonomy" id="3163343"/>
    <lineage>
        <taxon>Bacteria</taxon>
        <taxon>Pseudomonadati</taxon>
        <taxon>Bacteroidota</taxon>
        <taxon>Chitinophagia</taxon>
        <taxon>Chitinophagales</taxon>
        <taxon>Chitinophagaceae</taxon>
        <taxon>Chitinophaga</taxon>
    </lineage>
</organism>
<evidence type="ECO:0000313" key="1">
    <source>
        <dbReference type="EMBL" id="MET6996745.1"/>
    </source>
</evidence>
<keyword evidence="2" id="KW-1185">Reference proteome</keyword>
<reference evidence="1 2" key="1">
    <citation type="submission" date="2024-06" db="EMBL/GenBank/DDBJ databases">
        <title>Chitinophaga defluvii sp. nov., isolated from municipal sewage.</title>
        <authorList>
            <person name="Zhang L."/>
        </authorList>
    </citation>
    <scope>NUCLEOTIDE SEQUENCE [LARGE SCALE GENOMIC DNA]</scope>
    <source>
        <strain evidence="1 2">H8</strain>
    </source>
</reference>
<evidence type="ECO:0008006" key="3">
    <source>
        <dbReference type="Google" id="ProtNLM"/>
    </source>
</evidence>
<dbReference type="EMBL" id="JBEXAC010000001">
    <property type="protein sequence ID" value="MET6996745.1"/>
    <property type="molecule type" value="Genomic_DNA"/>
</dbReference>